<reference evidence="1" key="2">
    <citation type="submission" date="2020-02" db="EMBL/GenBank/DDBJ databases">
        <authorList>
            <person name="Gilchrist C.L.M."/>
            <person name="Chooi Y.-H."/>
        </authorList>
    </citation>
    <scope>NUCLEOTIDE SEQUENCE</scope>
    <source>
        <strain evidence="1">MST-FP2251</strain>
    </source>
</reference>
<name>A0AAD4CB44_ASPNN</name>
<protein>
    <submittedName>
        <fullName evidence="1">Uncharacterized protein</fullName>
    </submittedName>
</protein>
<accession>A0AAD4CB44</accession>
<dbReference type="EMBL" id="VCAU01000262">
    <property type="protein sequence ID" value="KAF9882618.1"/>
    <property type="molecule type" value="Genomic_DNA"/>
</dbReference>
<organism evidence="1 2">
    <name type="scientific">Aspergillus nanangensis</name>
    <dbReference type="NCBI Taxonomy" id="2582783"/>
    <lineage>
        <taxon>Eukaryota</taxon>
        <taxon>Fungi</taxon>
        <taxon>Dikarya</taxon>
        <taxon>Ascomycota</taxon>
        <taxon>Pezizomycotina</taxon>
        <taxon>Eurotiomycetes</taxon>
        <taxon>Eurotiomycetidae</taxon>
        <taxon>Eurotiales</taxon>
        <taxon>Aspergillaceae</taxon>
        <taxon>Aspergillus</taxon>
        <taxon>Aspergillus subgen. Circumdati</taxon>
    </lineage>
</organism>
<keyword evidence="2" id="KW-1185">Reference proteome</keyword>
<proteinExistence type="predicted"/>
<sequence>MAISGLFGAGQQQQAAHNEGEIPADDTIAGQGSWLLVHMDGSGINDEIEAAAICPQHQETRTAYVDEQSGITIYTAGLQRTFLGLICTKYGMQCTAFTGNPVRSMSHTEFAGQSGHHLLEACI</sequence>
<evidence type="ECO:0000313" key="1">
    <source>
        <dbReference type="EMBL" id="KAF9882618.1"/>
    </source>
</evidence>
<dbReference type="AlphaFoldDB" id="A0AAD4CB44"/>
<feature type="non-terminal residue" evidence="1">
    <location>
        <position position="123"/>
    </location>
</feature>
<evidence type="ECO:0000313" key="2">
    <source>
        <dbReference type="Proteomes" id="UP001194746"/>
    </source>
</evidence>
<gene>
    <name evidence="1" type="ORF">FE257_005958</name>
</gene>
<reference evidence="1" key="1">
    <citation type="journal article" date="2019" name="Beilstein J. Org. Chem.">
        <title>Nanangenines: drimane sesquiterpenoids as the dominant metabolite cohort of a novel Australian fungus, Aspergillus nanangensis.</title>
        <authorList>
            <person name="Lacey H.J."/>
            <person name="Gilchrist C.L.M."/>
            <person name="Crombie A."/>
            <person name="Kalaitzis J.A."/>
            <person name="Vuong D."/>
            <person name="Rutledge P.J."/>
            <person name="Turner P."/>
            <person name="Pitt J.I."/>
            <person name="Lacey E."/>
            <person name="Chooi Y.H."/>
            <person name="Piggott A.M."/>
        </authorList>
    </citation>
    <scope>NUCLEOTIDE SEQUENCE</scope>
    <source>
        <strain evidence="1">MST-FP2251</strain>
    </source>
</reference>
<dbReference type="Proteomes" id="UP001194746">
    <property type="component" value="Unassembled WGS sequence"/>
</dbReference>
<comment type="caution">
    <text evidence="1">The sequence shown here is derived from an EMBL/GenBank/DDBJ whole genome shotgun (WGS) entry which is preliminary data.</text>
</comment>